<dbReference type="AlphaFoldDB" id="A0A518CQN5"/>
<keyword evidence="3" id="KW-0963">Cytoplasm</keyword>
<dbReference type="PANTHER" id="PTHR47892:SF1">
    <property type="entry name" value="UNIVERSAL STRESS PROTEIN E"/>
    <property type="match status" value="1"/>
</dbReference>
<evidence type="ECO:0000256" key="2">
    <source>
        <dbReference type="ARBA" id="ARBA00008791"/>
    </source>
</evidence>
<gene>
    <name evidence="6" type="primary">uspE</name>
    <name evidence="6" type="ORF">Pla110_32620</name>
</gene>
<keyword evidence="7" id="KW-1185">Reference proteome</keyword>
<dbReference type="Pfam" id="PF00582">
    <property type="entry name" value="Usp"/>
    <property type="match status" value="2"/>
</dbReference>
<evidence type="ECO:0000256" key="1">
    <source>
        <dbReference type="ARBA" id="ARBA00004496"/>
    </source>
</evidence>
<dbReference type="InterPro" id="IPR006015">
    <property type="entry name" value="Universal_stress_UspA"/>
</dbReference>
<evidence type="ECO:0000256" key="4">
    <source>
        <dbReference type="ARBA" id="ARBA00037131"/>
    </source>
</evidence>
<protein>
    <submittedName>
        <fullName evidence="6">Universal stress protein E</fullName>
    </submittedName>
</protein>
<evidence type="ECO:0000256" key="3">
    <source>
        <dbReference type="ARBA" id="ARBA00022490"/>
    </source>
</evidence>
<accession>A0A518CQN5</accession>
<comment type="subcellular location">
    <subcellularLocation>
        <location evidence="1">Cytoplasm</location>
    </subcellularLocation>
</comment>
<evidence type="ECO:0000313" key="7">
    <source>
        <dbReference type="Proteomes" id="UP000317178"/>
    </source>
</evidence>
<dbReference type="Proteomes" id="UP000317178">
    <property type="component" value="Chromosome"/>
</dbReference>
<organism evidence="6 7">
    <name type="scientific">Polystyrenella longa</name>
    <dbReference type="NCBI Taxonomy" id="2528007"/>
    <lineage>
        <taxon>Bacteria</taxon>
        <taxon>Pseudomonadati</taxon>
        <taxon>Planctomycetota</taxon>
        <taxon>Planctomycetia</taxon>
        <taxon>Planctomycetales</taxon>
        <taxon>Planctomycetaceae</taxon>
        <taxon>Polystyrenella</taxon>
    </lineage>
</organism>
<feature type="domain" description="UspA" evidence="5">
    <location>
        <begin position="163"/>
        <end position="306"/>
    </location>
</feature>
<feature type="domain" description="UspA" evidence="5">
    <location>
        <begin position="4"/>
        <end position="154"/>
    </location>
</feature>
<dbReference type="PANTHER" id="PTHR47892">
    <property type="entry name" value="UNIVERSAL STRESS PROTEIN E"/>
    <property type="match status" value="1"/>
</dbReference>
<name>A0A518CQN5_9PLAN</name>
<dbReference type="KEGG" id="plon:Pla110_32620"/>
<reference evidence="6 7" key="1">
    <citation type="submission" date="2019-02" db="EMBL/GenBank/DDBJ databases">
        <title>Deep-cultivation of Planctomycetes and their phenomic and genomic characterization uncovers novel biology.</title>
        <authorList>
            <person name="Wiegand S."/>
            <person name="Jogler M."/>
            <person name="Boedeker C."/>
            <person name="Pinto D."/>
            <person name="Vollmers J."/>
            <person name="Rivas-Marin E."/>
            <person name="Kohn T."/>
            <person name="Peeters S.H."/>
            <person name="Heuer A."/>
            <person name="Rast P."/>
            <person name="Oberbeckmann S."/>
            <person name="Bunk B."/>
            <person name="Jeske O."/>
            <person name="Meyerdierks A."/>
            <person name="Storesund J.E."/>
            <person name="Kallscheuer N."/>
            <person name="Luecker S."/>
            <person name="Lage O.M."/>
            <person name="Pohl T."/>
            <person name="Merkel B.J."/>
            <person name="Hornburger P."/>
            <person name="Mueller R.-W."/>
            <person name="Bruemmer F."/>
            <person name="Labrenz M."/>
            <person name="Spormann A.M."/>
            <person name="Op den Camp H."/>
            <person name="Overmann J."/>
            <person name="Amann R."/>
            <person name="Jetten M.S.M."/>
            <person name="Mascher T."/>
            <person name="Medema M.H."/>
            <person name="Devos D.P."/>
            <person name="Kaster A.-K."/>
            <person name="Ovreas L."/>
            <person name="Rohde M."/>
            <person name="Galperin M.Y."/>
            <person name="Jogler C."/>
        </authorList>
    </citation>
    <scope>NUCLEOTIDE SEQUENCE [LARGE SCALE GENOMIC DNA]</scope>
    <source>
        <strain evidence="6 7">Pla110</strain>
    </source>
</reference>
<sequence>MSSFKKILVGVDLHHADRLADAELNPPTLTAIQRSIWLASQIDAEIVFCATLDLGAHTQEMLHEHFGEVARDVEDVSHRVLKGLVEQAAEKGCKASSKLMYGTPSYELLKESVLGKYDLVIVGTKDMGLTGRFLLGSTSQKLLRRCECPVWVTKPDPQPENLNVLVCSDFSDVSQEMINMIVTSCQTTDSKVHLLHVNETLADKSLWSSSIPEDQLEEYQKKQREQSEAKLNDQLSMTDFRTLKYGVKTHVIDGNPEEVIPKVVEQEGIDLIVLGTIGRSGIPGILIGNTAERILTHIDCSVLAVKPVGFECPVKFE</sequence>
<dbReference type="SUPFAM" id="SSF52402">
    <property type="entry name" value="Adenine nucleotide alpha hydrolases-like"/>
    <property type="match status" value="2"/>
</dbReference>
<dbReference type="EMBL" id="CP036281">
    <property type="protein sequence ID" value="QDU81520.1"/>
    <property type="molecule type" value="Genomic_DNA"/>
</dbReference>
<dbReference type="Gene3D" id="3.40.50.12370">
    <property type="match status" value="1"/>
</dbReference>
<comment type="function">
    <text evidence="4">Required for resistance to DNA-damaging agents.</text>
</comment>
<dbReference type="CDD" id="cd00293">
    <property type="entry name" value="USP-like"/>
    <property type="match status" value="1"/>
</dbReference>
<dbReference type="PRINTS" id="PR01438">
    <property type="entry name" value="UNVRSLSTRESS"/>
</dbReference>
<dbReference type="InterPro" id="IPR006016">
    <property type="entry name" value="UspA"/>
</dbReference>
<evidence type="ECO:0000259" key="5">
    <source>
        <dbReference type="Pfam" id="PF00582"/>
    </source>
</evidence>
<evidence type="ECO:0000313" key="6">
    <source>
        <dbReference type="EMBL" id="QDU81520.1"/>
    </source>
</evidence>
<proteinExistence type="inferred from homology"/>
<comment type="similarity">
    <text evidence="2">Belongs to the universal stress protein A family.</text>
</comment>
<dbReference type="GO" id="GO:0005737">
    <property type="term" value="C:cytoplasm"/>
    <property type="evidence" value="ECO:0007669"/>
    <property type="project" value="UniProtKB-SubCell"/>
</dbReference>
<dbReference type="RefSeq" id="WP_197440239.1">
    <property type="nucleotide sequence ID" value="NZ_CP036281.1"/>
</dbReference>